<accession>A0A8T0NRT0</accession>
<name>A0A8T0NRT0_PANVG</name>
<dbReference type="GO" id="GO:0003824">
    <property type="term" value="F:catalytic activity"/>
    <property type="evidence" value="ECO:0007669"/>
    <property type="project" value="InterPro"/>
</dbReference>
<evidence type="ECO:0000313" key="2">
    <source>
        <dbReference type="EMBL" id="KAG2551548.1"/>
    </source>
</evidence>
<dbReference type="Proteomes" id="UP000823388">
    <property type="component" value="Chromosome 9K"/>
</dbReference>
<dbReference type="InterPro" id="IPR005135">
    <property type="entry name" value="Endo/exonuclease/phosphatase"/>
</dbReference>
<comment type="caution">
    <text evidence="2">The sequence shown here is derived from an EMBL/GenBank/DDBJ whole genome shotgun (WGS) entry which is preliminary data.</text>
</comment>
<proteinExistence type="predicted"/>
<protein>
    <recommendedName>
        <fullName evidence="1">Reverse transcriptase domain-containing protein</fullName>
    </recommendedName>
</protein>
<organism evidence="2 3">
    <name type="scientific">Panicum virgatum</name>
    <name type="common">Blackwell switchgrass</name>
    <dbReference type="NCBI Taxonomy" id="38727"/>
    <lineage>
        <taxon>Eukaryota</taxon>
        <taxon>Viridiplantae</taxon>
        <taxon>Streptophyta</taxon>
        <taxon>Embryophyta</taxon>
        <taxon>Tracheophyta</taxon>
        <taxon>Spermatophyta</taxon>
        <taxon>Magnoliopsida</taxon>
        <taxon>Liliopsida</taxon>
        <taxon>Poales</taxon>
        <taxon>Poaceae</taxon>
        <taxon>PACMAD clade</taxon>
        <taxon>Panicoideae</taxon>
        <taxon>Panicodae</taxon>
        <taxon>Paniceae</taxon>
        <taxon>Panicinae</taxon>
        <taxon>Panicum</taxon>
        <taxon>Panicum sect. Hiantes</taxon>
    </lineage>
</organism>
<sequence>MLGESCLVWNVRGLNSRARRNVVRELVAQENISLFSLQETKLDTCSVSMLLDICGAGFDFVFLPASNTCGGILLAWKINIWSVTTVLTRSYSLTAKITMLATDETWWLTSVYGPQTDQEKILFLDELKEVCDCCSGSWMVWGDFNLIYRAEDKSNNRLNRRMMSRFRQFINETDLQELYLKGRLYTWSNERDTSTLERLDRVFTSEEWALAFPNHELSALATECFDHVPLLLKTDCTITHCMRFRFENFWPKCEGYLQVVEEAWNAPLPWSTSDADAFRCLDFKLRNTAKMLKSWSAKRVGSVRLQLAIAKEITLRLDAVQDTRTLMPHELALRRKAKLCSLGLASLQRTLVRQRSRITFLAEGDANTRFFHLQACHRSRKGHISKLRTEETVLFREDEMADAVFQHFENMLGTRGIQNNYINFEELGLPSVGASMLDHCFSEEEIWQAIGEMPNDKAPGPDRFTGLFFKTAWLIIKHDILRAFQAIWALDGRSFYLVNQAYMVLLRKKNDASSIGDYRPISLIHSFAKLLTKVLAHCLAPHMKDLVKLNQSAFIQTRLIHENYKVVQLSAKFLHRKRVPSALIKVDIAKAFDTVNWHFLLSLLRHLGFSRRWLDWISLILSSASTKVILNGSPGRRICHARGLRQGDPLSPLLFVLVMEGLNALLSLADTRGLLQTLLPMVKERAFMYADDVVIFLSPAQQNLILTRAILEIFAGASGLTTNMSKCLISPIQCDLEATVNLLTNFPGKIDPFPIHYLGIPLGIRRLSKAALQPLVDKVANRLPFWKAGLLNRAGRAVLIKSTLSAIPTHTAFAVSLSSWAIKCIDNIRRAFLWKGAQSAKGGHCLLAWPRVCRPPELGGLGIIDLQRFGYALRMRWLWMKRTDVARPWHLLPDEKEPIIEAMFQASIYVDLGDGHTALFWSDRWLDGKPLAEVAPCLCATVGPRIKKTRTVAQALHGDLWTTDISGALTVQVIFDYLLVWDMTRTIQLQPDQPDRVCWKWTPDKIFSTSSAYKSFFIGQQPVEGATLLRKARAPPKCKFFIWLVLHDRCWTAARRKKHGLQDDDSCSLLTGT</sequence>
<dbReference type="Pfam" id="PF13966">
    <property type="entry name" value="zf-RVT"/>
    <property type="match status" value="1"/>
</dbReference>
<reference evidence="2" key="1">
    <citation type="submission" date="2020-05" db="EMBL/GenBank/DDBJ databases">
        <title>WGS assembly of Panicum virgatum.</title>
        <authorList>
            <person name="Lovell J.T."/>
            <person name="Jenkins J."/>
            <person name="Shu S."/>
            <person name="Juenger T.E."/>
            <person name="Schmutz J."/>
        </authorList>
    </citation>
    <scope>NUCLEOTIDE SEQUENCE</scope>
    <source>
        <strain evidence="2">AP13</strain>
    </source>
</reference>
<dbReference type="InterPro" id="IPR000477">
    <property type="entry name" value="RT_dom"/>
</dbReference>
<dbReference type="EMBL" id="CM029053">
    <property type="protein sequence ID" value="KAG2551548.1"/>
    <property type="molecule type" value="Genomic_DNA"/>
</dbReference>
<dbReference type="PANTHER" id="PTHR33116:SF78">
    <property type="entry name" value="OS12G0587133 PROTEIN"/>
    <property type="match status" value="1"/>
</dbReference>
<dbReference type="SUPFAM" id="SSF56219">
    <property type="entry name" value="DNase I-like"/>
    <property type="match status" value="1"/>
</dbReference>
<dbReference type="CDD" id="cd01650">
    <property type="entry name" value="RT_nLTR_like"/>
    <property type="match status" value="1"/>
</dbReference>
<dbReference type="InterPro" id="IPR026960">
    <property type="entry name" value="RVT-Znf"/>
</dbReference>
<dbReference type="Pfam" id="PF00078">
    <property type="entry name" value="RVT_1"/>
    <property type="match status" value="1"/>
</dbReference>
<evidence type="ECO:0000259" key="1">
    <source>
        <dbReference type="PROSITE" id="PS50878"/>
    </source>
</evidence>
<dbReference type="Gene3D" id="3.60.10.10">
    <property type="entry name" value="Endonuclease/exonuclease/phosphatase"/>
    <property type="match status" value="1"/>
</dbReference>
<dbReference type="SUPFAM" id="SSF56672">
    <property type="entry name" value="DNA/RNA polymerases"/>
    <property type="match status" value="1"/>
</dbReference>
<dbReference type="PANTHER" id="PTHR33116">
    <property type="entry name" value="REVERSE TRANSCRIPTASE ZINC-BINDING DOMAIN-CONTAINING PROTEIN-RELATED-RELATED"/>
    <property type="match status" value="1"/>
</dbReference>
<dbReference type="PROSITE" id="PS50878">
    <property type="entry name" value="RT_POL"/>
    <property type="match status" value="1"/>
</dbReference>
<dbReference type="InterPro" id="IPR043502">
    <property type="entry name" value="DNA/RNA_pol_sf"/>
</dbReference>
<evidence type="ECO:0000313" key="3">
    <source>
        <dbReference type="Proteomes" id="UP000823388"/>
    </source>
</evidence>
<dbReference type="Pfam" id="PF03372">
    <property type="entry name" value="Exo_endo_phos"/>
    <property type="match status" value="1"/>
</dbReference>
<dbReference type="InterPro" id="IPR036691">
    <property type="entry name" value="Endo/exonu/phosph_ase_sf"/>
</dbReference>
<gene>
    <name evidence="2" type="ORF">PVAP13_9KG377066</name>
</gene>
<dbReference type="AlphaFoldDB" id="A0A8T0NRT0"/>
<keyword evidence="3" id="KW-1185">Reference proteome</keyword>
<feature type="domain" description="Reverse transcriptase" evidence="1">
    <location>
        <begin position="512"/>
        <end position="762"/>
    </location>
</feature>